<reference evidence="4 5" key="1">
    <citation type="submission" date="2017-05" db="EMBL/GenBank/DDBJ databases">
        <title>Isolation of Rhodococcus sp. S2-17 biodegrading of BP-3.</title>
        <authorList>
            <person name="Lee Y."/>
            <person name="Kim K.H."/>
            <person name="Chun B.H."/>
            <person name="Jung H.S."/>
            <person name="Jeon C.O."/>
        </authorList>
    </citation>
    <scope>NUCLEOTIDE SEQUENCE [LARGE SCALE GENOMIC DNA]</scope>
    <source>
        <strain evidence="4 5">S2-17</strain>
    </source>
</reference>
<keyword evidence="5" id="KW-1185">Reference proteome</keyword>
<dbReference type="PANTHER" id="PTHR13343:SF24">
    <property type="entry name" value="OS07G0573800 PROTEIN"/>
    <property type="match status" value="1"/>
</dbReference>
<feature type="domain" description="CREG-like beta-barrel" evidence="3">
    <location>
        <begin position="27"/>
        <end position="173"/>
    </location>
</feature>
<dbReference type="Gene3D" id="2.30.110.10">
    <property type="entry name" value="Electron Transport, Fmn-binding Protein, Chain A"/>
    <property type="match status" value="1"/>
</dbReference>
<dbReference type="Pfam" id="PF13883">
    <property type="entry name" value="CREG_beta-barrel"/>
    <property type="match status" value="1"/>
</dbReference>
<dbReference type="InterPro" id="IPR019595">
    <property type="entry name" value="DUF2470"/>
</dbReference>
<evidence type="ECO:0000313" key="4">
    <source>
        <dbReference type="EMBL" id="AWK75441.1"/>
    </source>
</evidence>
<evidence type="ECO:0000259" key="2">
    <source>
        <dbReference type="Pfam" id="PF10615"/>
    </source>
</evidence>
<dbReference type="KEGG" id="roz:CBI38_09800"/>
<feature type="region of interest" description="Disordered" evidence="1">
    <location>
        <begin position="1"/>
        <end position="30"/>
    </location>
</feature>
<protein>
    <submittedName>
        <fullName evidence="4">Pyridoxamine 5'-phosphate oxidase</fullName>
    </submittedName>
</protein>
<dbReference type="Proteomes" id="UP000245711">
    <property type="component" value="Chromosome"/>
</dbReference>
<dbReference type="OrthoDB" id="3565122at2"/>
<gene>
    <name evidence="4" type="ORF">CBI38_09800</name>
</gene>
<dbReference type="EMBL" id="CP021354">
    <property type="protein sequence ID" value="AWK75441.1"/>
    <property type="molecule type" value="Genomic_DNA"/>
</dbReference>
<dbReference type="AlphaFoldDB" id="A0A2S2C3I9"/>
<dbReference type="Gene3D" id="3.20.180.10">
    <property type="entry name" value="PNP-oxidase-like"/>
    <property type="match status" value="1"/>
</dbReference>
<dbReference type="PANTHER" id="PTHR13343">
    <property type="entry name" value="CREG1 PROTEIN"/>
    <property type="match status" value="1"/>
</dbReference>
<dbReference type="SUPFAM" id="SSF50475">
    <property type="entry name" value="FMN-binding split barrel"/>
    <property type="match status" value="1"/>
</dbReference>
<evidence type="ECO:0000256" key="1">
    <source>
        <dbReference type="SAM" id="MobiDB-lite"/>
    </source>
</evidence>
<name>A0A2S2C3I9_9NOCA</name>
<dbReference type="GO" id="GO:0005737">
    <property type="term" value="C:cytoplasm"/>
    <property type="evidence" value="ECO:0007669"/>
    <property type="project" value="UniProtKB-ARBA"/>
</dbReference>
<accession>A0A2S2C3I9</accession>
<dbReference type="RefSeq" id="WP_109334969.1">
    <property type="nucleotide sequence ID" value="NZ_CP021354.1"/>
</dbReference>
<dbReference type="Pfam" id="PF10615">
    <property type="entry name" value="DUF2470"/>
    <property type="match status" value="1"/>
</dbReference>
<organism evidence="4 5">
    <name type="scientific">Rhodococcus oxybenzonivorans</name>
    <dbReference type="NCBI Taxonomy" id="1990687"/>
    <lineage>
        <taxon>Bacteria</taxon>
        <taxon>Bacillati</taxon>
        <taxon>Actinomycetota</taxon>
        <taxon>Actinomycetes</taxon>
        <taxon>Mycobacteriales</taxon>
        <taxon>Nocardiaceae</taxon>
        <taxon>Rhodococcus</taxon>
    </lineage>
</organism>
<dbReference type="InterPro" id="IPR037119">
    <property type="entry name" value="Haem_oxidase_HugZ-like_sf"/>
</dbReference>
<sequence length="271" mass="28216">MTNLDHGDPGDVPTVPPPLAEVVNPARPSAAEEARTVAASTNIGTLASLTADGDPWASFVTYGLLDGSPVLCVSHMAEHGRNLAHNPRASIAIVAPNPPADPLASTRITLAGYVYRPEGDELAAAREAHLAGIPAAHVYIDFSDFALWVLRVQRVRWVGGYGRMDSATAEAYASASPDPVTPHAGRAVEHLNADHADALLSMARALGGFPDATAATCEGADRYGLDLRVVTPRGAAMTRVGYAEPLESADQLRAATVALTRQAAGVDTSGR</sequence>
<evidence type="ECO:0000259" key="3">
    <source>
        <dbReference type="Pfam" id="PF13883"/>
    </source>
</evidence>
<dbReference type="InterPro" id="IPR012349">
    <property type="entry name" value="Split_barrel_FMN-bd"/>
</dbReference>
<dbReference type="InterPro" id="IPR055343">
    <property type="entry name" value="CREG_beta-barrel"/>
</dbReference>
<proteinExistence type="predicted"/>
<evidence type="ECO:0000313" key="5">
    <source>
        <dbReference type="Proteomes" id="UP000245711"/>
    </source>
</evidence>
<feature type="domain" description="DUF2470" evidence="2">
    <location>
        <begin position="185"/>
        <end position="259"/>
    </location>
</feature>